<organism evidence="6 7">
    <name type="scientific">Mycena citricolor</name>
    <dbReference type="NCBI Taxonomy" id="2018698"/>
    <lineage>
        <taxon>Eukaryota</taxon>
        <taxon>Fungi</taxon>
        <taxon>Dikarya</taxon>
        <taxon>Basidiomycota</taxon>
        <taxon>Agaricomycotina</taxon>
        <taxon>Agaricomycetes</taxon>
        <taxon>Agaricomycetidae</taxon>
        <taxon>Agaricales</taxon>
        <taxon>Marasmiineae</taxon>
        <taxon>Mycenaceae</taxon>
        <taxon>Mycena</taxon>
    </lineage>
</organism>
<dbReference type="InterPro" id="IPR001870">
    <property type="entry name" value="B30.2/SPRY"/>
</dbReference>
<sequence length="520" mass="57979">MHSRVLSSRADLSFRPRLSVSRGLNFQPIAEGSEYYRSDTIGVNRIGYRYTPAGINGPGHVLPCRTIESSPQTYRISWEDRSTFVAVTQDGLGLLGSTGFRSARCNAPIREGSWYMEVKVLSGGGQHASGEGKREGSHVRLGWGRREAPLNGPVGLDGYSYGIRDKTGEKVALSRPRPYGRPYGSGDVIGMYISLPPKRQANPKNHHDPARLKRERIAIDLKGQEMFESLEYTQSKEMSVLMDYSGKSTNSSSIAASKKVASGKLPERGPKSTPKANTGNLRPLPTLAGSRIAFFINGECQGTAFEELYDYLQLEQTSVSRKNQARRRVREGVKEHTENPFDDGTLGYYPFISLFNEASVRLNPGPNFAFPPPRDIDAMLSGQTEAADEQTWRPICERYPEFMEEQWELDKLDEAEAVIEAEKMAIAEQVQNEKRTQRQKKRQQAEVRKRVKLSETPMPEDSSVFLNPQPTPQPSPLRHETAFVIEAGLNNPSPLRQHSVPGDADGVQVDDDPAQIEVVR</sequence>
<dbReference type="InterPro" id="IPR037353">
    <property type="entry name" value="ASH2"/>
</dbReference>
<dbReference type="EMBL" id="CAVNYO010000419">
    <property type="protein sequence ID" value="CAK5277465.1"/>
    <property type="molecule type" value="Genomic_DNA"/>
</dbReference>
<keyword evidence="7" id="KW-1185">Reference proteome</keyword>
<proteinExistence type="inferred from homology"/>
<comment type="similarity">
    <text evidence="3">Belongs to the cclA family.</text>
</comment>
<protein>
    <recommendedName>
        <fullName evidence="5">B30.2/SPRY domain-containing protein</fullName>
    </recommendedName>
</protein>
<comment type="subcellular location">
    <subcellularLocation>
        <location evidence="1">Nucleus</location>
    </subcellularLocation>
</comment>
<dbReference type="InterPro" id="IPR013320">
    <property type="entry name" value="ConA-like_dom_sf"/>
</dbReference>
<evidence type="ECO:0000259" key="5">
    <source>
        <dbReference type="PROSITE" id="PS50188"/>
    </source>
</evidence>
<dbReference type="Proteomes" id="UP001295794">
    <property type="component" value="Unassembled WGS sequence"/>
</dbReference>
<dbReference type="Gene3D" id="2.60.120.920">
    <property type="match status" value="1"/>
</dbReference>
<dbReference type="SUPFAM" id="SSF49899">
    <property type="entry name" value="Concanavalin A-like lectins/glucanases"/>
    <property type="match status" value="1"/>
</dbReference>
<evidence type="ECO:0000313" key="6">
    <source>
        <dbReference type="EMBL" id="CAK5277465.1"/>
    </source>
</evidence>
<dbReference type="InterPro" id="IPR003877">
    <property type="entry name" value="SPRY_dom"/>
</dbReference>
<evidence type="ECO:0000256" key="3">
    <source>
        <dbReference type="ARBA" id="ARBA00038149"/>
    </source>
</evidence>
<feature type="compositionally biased region" description="Low complexity" evidence="4">
    <location>
        <begin position="251"/>
        <end position="264"/>
    </location>
</feature>
<name>A0AAD2K3V1_9AGAR</name>
<feature type="domain" description="B30.2/SPRY" evidence="5">
    <location>
        <begin position="54"/>
        <end position="249"/>
    </location>
</feature>
<evidence type="ECO:0000256" key="4">
    <source>
        <dbReference type="SAM" id="MobiDB-lite"/>
    </source>
</evidence>
<dbReference type="PANTHER" id="PTHR10598">
    <property type="entry name" value="SET1/ASH2 HISTONE METHYLTRANSFERASE COMPLEX SUBUNIT ASH2"/>
    <property type="match status" value="1"/>
</dbReference>
<evidence type="ECO:0000313" key="7">
    <source>
        <dbReference type="Proteomes" id="UP001295794"/>
    </source>
</evidence>
<dbReference type="CDD" id="cd12872">
    <property type="entry name" value="SPRY_Ash2"/>
    <property type="match status" value="1"/>
</dbReference>
<dbReference type="AlphaFoldDB" id="A0AAD2K3V1"/>
<gene>
    <name evidence="6" type="ORF">MYCIT1_LOCUS26481</name>
</gene>
<dbReference type="Pfam" id="PF00622">
    <property type="entry name" value="SPRY"/>
    <property type="match status" value="1"/>
</dbReference>
<evidence type="ECO:0000256" key="1">
    <source>
        <dbReference type="ARBA" id="ARBA00004123"/>
    </source>
</evidence>
<feature type="region of interest" description="Disordered" evidence="4">
    <location>
        <begin position="430"/>
        <end position="520"/>
    </location>
</feature>
<comment type="caution">
    <text evidence="6">The sequence shown here is derived from an EMBL/GenBank/DDBJ whole genome shotgun (WGS) entry which is preliminary data.</text>
</comment>
<dbReference type="SMART" id="SM00449">
    <property type="entry name" value="SPRY"/>
    <property type="match status" value="1"/>
</dbReference>
<dbReference type="GO" id="GO:0048188">
    <property type="term" value="C:Set1C/COMPASS complex"/>
    <property type="evidence" value="ECO:0007669"/>
    <property type="project" value="InterPro"/>
</dbReference>
<keyword evidence="2" id="KW-0539">Nucleus</keyword>
<dbReference type="PANTHER" id="PTHR10598:SF0">
    <property type="entry name" value="SET1_ASH2 HISTONE METHYLTRANSFERASE COMPLEX SUBUNIT ASH2"/>
    <property type="match status" value="1"/>
</dbReference>
<dbReference type="PROSITE" id="PS50188">
    <property type="entry name" value="B302_SPRY"/>
    <property type="match status" value="1"/>
</dbReference>
<accession>A0AAD2K3V1</accession>
<dbReference type="InterPro" id="IPR043136">
    <property type="entry name" value="B30.2/SPRY_sf"/>
</dbReference>
<feature type="region of interest" description="Disordered" evidence="4">
    <location>
        <begin position="248"/>
        <end position="282"/>
    </location>
</feature>
<evidence type="ECO:0000256" key="2">
    <source>
        <dbReference type="ARBA" id="ARBA00023242"/>
    </source>
</evidence>
<reference evidence="6" key="1">
    <citation type="submission" date="2023-11" db="EMBL/GenBank/DDBJ databases">
        <authorList>
            <person name="De Vega J J."/>
            <person name="De Vega J J."/>
        </authorList>
    </citation>
    <scope>NUCLEOTIDE SEQUENCE</scope>
</reference>
<dbReference type="GO" id="GO:0000976">
    <property type="term" value="F:transcription cis-regulatory region binding"/>
    <property type="evidence" value="ECO:0007669"/>
    <property type="project" value="TreeGrafter"/>
</dbReference>